<name>A0AAD7K272_9AGAR</name>
<organism evidence="2 3">
    <name type="scientific">Mycena metata</name>
    <dbReference type="NCBI Taxonomy" id="1033252"/>
    <lineage>
        <taxon>Eukaryota</taxon>
        <taxon>Fungi</taxon>
        <taxon>Dikarya</taxon>
        <taxon>Basidiomycota</taxon>
        <taxon>Agaricomycotina</taxon>
        <taxon>Agaricomycetes</taxon>
        <taxon>Agaricomycetidae</taxon>
        <taxon>Agaricales</taxon>
        <taxon>Marasmiineae</taxon>
        <taxon>Mycenaceae</taxon>
        <taxon>Mycena</taxon>
    </lineage>
</organism>
<gene>
    <name evidence="2" type="ORF">B0H16DRAFT_1506869</name>
</gene>
<accession>A0AAD7K272</accession>
<dbReference type="AlphaFoldDB" id="A0AAD7K272"/>
<dbReference type="EMBL" id="JARKIB010000010">
    <property type="protein sequence ID" value="KAJ7775302.1"/>
    <property type="molecule type" value="Genomic_DNA"/>
</dbReference>
<feature type="transmembrane region" description="Helical" evidence="1">
    <location>
        <begin position="12"/>
        <end position="33"/>
    </location>
</feature>
<comment type="caution">
    <text evidence="2">The sequence shown here is derived from an EMBL/GenBank/DDBJ whole genome shotgun (WGS) entry which is preliminary data.</text>
</comment>
<reference evidence="2" key="1">
    <citation type="submission" date="2023-03" db="EMBL/GenBank/DDBJ databases">
        <title>Massive genome expansion in bonnet fungi (Mycena s.s.) driven by repeated elements and novel gene families across ecological guilds.</title>
        <authorList>
            <consortium name="Lawrence Berkeley National Laboratory"/>
            <person name="Harder C.B."/>
            <person name="Miyauchi S."/>
            <person name="Viragh M."/>
            <person name="Kuo A."/>
            <person name="Thoen E."/>
            <person name="Andreopoulos B."/>
            <person name="Lu D."/>
            <person name="Skrede I."/>
            <person name="Drula E."/>
            <person name="Henrissat B."/>
            <person name="Morin E."/>
            <person name="Kohler A."/>
            <person name="Barry K."/>
            <person name="LaButti K."/>
            <person name="Morin E."/>
            <person name="Salamov A."/>
            <person name="Lipzen A."/>
            <person name="Mereny Z."/>
            <person name="Hegedus B."/>
            <person name="Baldrian P."/>
            <person name="Stursova M."/>
            <person name="Weitz H."/>
            <person name="Taylor A."/>
            <person name="Grigoriev I.V."/>
            <person name="Nagy L.G."/>
            <person name="Martin F."/>
            <person name="Kauserud H."/>
        </authorList>
    </citation>
    <scope>NUCLEOTIDE SEQUENCE</scope>
    <source>
        <strain evidence="2">CBHHK182m</strain>
    </source>
</reference>
<keyword evidence="1" id="KW-1133">Transmembrane helix</keyword>
<evidence type="ECO:0000313" key="2">
    <source>
        <dbReference type="EMBL" id="KAJ7775302.1"/>
    </source>
</evidence>
<evidence type="ECO:0000313" key="3">
    <source>
        <dbReference type="Proteomes" id="UP001215598"/>
    </source>
</evidence>
<sequence>MTFIVQQSSNSASLLIWFVHCVLLSMPHLLLAFNRRSYWKRALNVEDSNFPTLLFNETTSLQQLGTSISPPLIPRVCELFEAHGTTWSLLDDRAGSGVV</sequence>
<dbReference type="Proteomes" id="UP001215598">
    <property type="component" value="Unassembled WGS sequence"/>
</dbReference>
<evidence type="ECO:0000256" key="1">
    <source>
        <dbReference type="SAM" id="Phobius"/>
    </source>
</evidence>
<proteinExistence type="predicted"/>
<keyword evidence="1" id="KW-0472">Membrane</keyword>
<protein>
    <submittedName>
        <fullName evidence="2">Uncharacterized protein</fullName>
    </submittedName>
</protein>
<keyword evidence="3" id="KW-1185">Reference proteome</keyword>
<keyword evidence="1" id="KW-0812">Transmembrane</keyword>